<dbReference type="Proteomes" id="UP000587396">
    <property type="component" value="Unassembled WGS sequence"/>
</dbReference>
<dbReference type="EMBL" id="JACMSE010000019">
    <property type="protein sequence ID" value="MBC2890703.1"/>
    <property type="molecule type" value="Genomic_DNA"/>
</dbReference>
<accession>A0A842JFB2</accession>
<name>A0A842JFB2_9ACTN</name>
<evidence type="ECO:0000313" key="1">
    <source>
        <dbReference type="EMBL" id="MBC2890703.1"/>
    </source>
</evidence>
<dbReference type="InterPro" id="IPR036411">
    <property type="entry name" value="TorD-like_sf"/>
</dbReference>
<reference evidence="1 2" key="1">
    <citation type="submission" date="2020-08" db="EMBL/GenBank/DDBJ databases">
        <authorList>
            <person name="Liu C."/>
            <person name="Sun Q."/>
        </authorList>
    </citation>
    <scope>NUCLEOTIDE SEQUENCE [LARGE SCALE GENOMIC DNA]</scope>
    <source>
        <strain evidence="1 2">N22</strain>
    </source>
</reference>
<dbReference type="Pfam" id="PF02613">
    <property type="entry name" value="Nitrate_red_del"/>
    <property type="match status" value="1"/>
</dbReference>
<comment type="caution">
    <text evidence="1">The sequence shown here is derived from an EMBL/GenBank/DDBJ whole genome shotgun (WGS) entry which is preliminary data.</text>
</comment>
<dbReference type="SUPFAM" id="SSF89155">
    <property type="entry name" value="TorD-like"/>
    <property type="match status" value="1"/>
</dbReference>
<proteinExistence type="predicted"/>
<dbReference type="RefSeq" id="WP_185906361.1">
    <property type="nucleotide sequence ID" value="NZ_JAASIO010000012.1"/>
</dbReference>
<dbReference type="InterPro" id="IPR020945">
    <property type="entry name" value="DMSO/NO3_reduct_chaperone"/>
</dbReference>
<protein>
    <submittedName>
        <fullName evidence="1">Molecular chaperone TorD family protein</fullName>
    </submittedName>
</protein>
<dbReference type="Gene3D" id="1.10.3480.10">
    <property type="entry name" value="TorD-like"/>
    <property type="match status" value="1"/>
</dbReference>
<dbReference type="AlphaFoldDB" id="A0A842JFB2"/>
<gene>
    <name evidence="1" type="ORF">H7313_15335</name>
</gene>
<organism evidence="1 2">
    <name type="scientific">Gordonibacter massiliensis</name>
    <name type="common">ex Traore et al. 2017</name>
    <dbReference type="NCBI Taxonomy" id="1841863"/>
    <lineage>
        <taxon>Bacteria</taxon>
        <taxon>Bacillati</taxon>
        <taxon>Actinomycetota</taxon>
        <taxon>Coriobacteriia</taxon>
        <taxon>Eggerthellales</taxon>
        <taxon>Eggerthellaceae</taxon>
        <taxon>Gordonibacter</taxon>
    </lineage>
</organism>
<keyword evidence="2" id="KW-1185">Reference proteome</keyword>
<sequence>MNDATPLPADELRGFSVIAEACAEALVNEPSERVVGDMARVARALGDERFDAVESDAALAQRYSDRFFVPTSPFYVPLVESSVRGAVEEGGRVTYAPATGTRADHVLKCYRAVGFDYRAMEGFAPAVKSLKPDSMACELAFMAFLARAGANAAQGDPEAAKRAAELLRQFAHEHAAAWFGKAAHCLRAADDDFYARTAALAAEAVESLAAA</sequence>
<evidence type="ECO:0000313" key="2">
    <source>
        <dbReference type="Proteomes" id="UP000587396"/>
    </source>
</evidence>